<protein>
    <submittedName>
        <fullName evidence="2">Uncharacterized protein</fullName>
    </submittedName>
</protein>
<reference evidence="4" key="4">
    <citation type="submission" date="2016-01" db="EMBL/GenBank/DDBJ databases">
        <authorList>
            <person name="Mitreva M."/>
            <person name="Pepin K.H."/>
            <person name="Mihindukulasuriya K.A."/>
            <person name="Fulton R."/>
            <person name="Fronick C."/>
            <person name="O'Laughlin M."/>
            <person name="Miner T."/>
            <person name="Herter B."/>
            <person name="Rosa B.A."/>
            <person name="Cordes M."/>
            <person name="Tomlinson C."/>
            <person name="Wollam A."/>
            <person name="Palsikar V.B."/>
            <person name="Mardis E.R."/>
            <person name="Wilson R.K."/>
        </authorList>
    </citation>
    <scope>NUCLEOTIDE SEQUENCE [LARGE SCALE GENOMIC DNA]</scope>
    <source>
        <strain evidence="4">GED7749B</strain>
    </source>
</reference>
<dbReference type="PATRIC" id="fig|1398.18.peg.1778"/>
<organism evidence="2 4">
    <name type="scientific">Heyndrickxia coagulans</name>
    <name type="common">Weizmannia coagulans</name>
    <dbReference type="NCBI Taxonomy" id="1398"/>
    <lineage>
        <taxon>Bacteria</taxon>
        <taxon>Bacillati</taxon>
        <taxon>Bacillota</taxon>
        <taxon>Bacilli</taxon>
        <taxon>Bacillales</taxon>
        <taxon>Bacillaceae</taxon>
        <taxon>Heyndrickxia</taxon>
    </lineage>
</organism>
<evidence type="ECO:0000313" key="4">
    <source>
        <dbReference type="Proteomes" id="UP000070376"/>
    </source>
</evidence>
<evidence type="ECO:0000313" key="2">
    <source>
        <dbReference type="EMBL" id="KWZ84067.1"/>
    </source>
</evidence>
<evidence type="ECO:0000313" key="1">
    <source>
        <dbReference type="EMBL" id="AJO22565.1"/>
    </source>
</evidence>
<sequence length="47" mass="5417">MPESSFTIVSISFPLTCILLQIDPKVKMYFSSLLNILKVRENIVDSW</sequence>
<reference evidence="2" key="3">
    <citation type="submission" date="2016-01" db="EMBL/GenBank/DDBJ databases">
        <authorList>
            <person name="Oliw E.H."/>
        </authorList>
    </citation>
    <scope>NUCLEOTIDE SEQUENCE [LARGE SCALE GENOMIC DNA]</scope>
    <source>
        <strain evidence="2">GED7749B</strain>
    </source>
</reference>
<dbReference type="Proteomes" id="UP000032024">
    <property type="component" value="Chromosome"/>
</dbReference>
<name>A0A0C5CAX2_HEYCO</name>
<evidence type="ECO:0000313" key="3">
    <source>
        <dbReference type="Proteomes" id="UP000032024"/>
    </source>
</evidence>
<reference evidence="1" key="1">
    <citation type="submission" date="2015-01" db="EMBL/GenBank/DDBJ databases">
        <title>Comparative genome analysis of Bacillus coagulans HM-08, Clostridium butyricum HM-68, Bacillus subtilis HM-66 and Bacillus licheniformis BL-09.</title>
        <authorList>
            <person name="Zhang H."/>
        </authorList>
    </citation>
    <scope>NUCLEOTIDE SEQUENCE [LARGE SCALE GENOMIC DNA]</scope>
    <source>
        <strain evidence="1">HM-08</strain>
    </source>
</reference>
<dbReference type="AlphaFoldDB" id="A0A0C5CAX2"/>
<reference evidence="3" key="2">
    <citation type="submission" date="2015-01" db="EMBL/GenBank/DDBJ databases">
        <title>Comparative genome analysis of Bacillus coagulans HM-08, Clostridium butyricum HM-68, Bacillus subtilis HM-66 and Bacillus paralicheniformis BL-09.</title>
        <authorList>
            <person name="Zhang H."/>
        </authorList>
    </citation>
    <scope>NUCLEOTIDE SEQUENCE [LARGE SCALE GENOMIC DNA]</scope>
    <source>
        <strain evidence="3">HM-08</strain>
    </source>
</reference>
<keyword evidence="3" id="KW-1185">Reference proteome</keyword>
<dbReference type="EMBL" id="LRPN01000033">
    <property type="protein sequence ID" value="KWZ84067.1"/>
    <property type="molecule type" value="Genomic_DNA"/>
</dbReference>
<proteinExistence type="predicted"/>
<gene>
    <name evidence="2" type="ORF">HMPREF3213_01126</name>
    <name evidence="1" type="ORF">SB48_HM08orf02801</name>
</gene>
<accession>A0A0C5CAX2</accession>
<dbReference type="Proteomes" id="UP000070376">
    <property type="component" value="Unassembled WGS sequence"/>
</dbReference>
<dbReference type="EMBL" id="CP010525">
    <property type="protein sequence ID" value="AJO22565.1"/>
    <property type="molecule type" value="Genomic_DNA"/>
</dbReference>